<dbReference type="Proteomes" id="UP000249218">
    <property type="component" value="Unassembled WGS sequence"/>
</dbReference>
<dbReference type="EMBL" id="KZ150002">
    <property type="protein sequence ID" value="PZC75296.1"/>
    <property type="molecule type" value="Genomic_DNA"/>
</dbReference>
<evidence type="ECO:0000313" key="2">
    <source>
        <dbReference type="EMBL" id="PZC75296.1"/>
    </source>
</evidence>
<dbReference type="AlphaFoldDB" id="A0A2W1BRK1"/>
<evidence type="ECO:0000256" key="1">
    <source>
        <dbReference type="SAM" id="Phobius"/>
    </source>
</evidence>
<organism evidence="2 3">
    <name type="scientific">Helicoverpa armigera</name>
    <name type="common">Cotton bollworm</name>
    <name type="synonym">Heliothis armigera</name>
    <dbReference type="NCBI Taxonomy" id="29058"/>
    <lineage>
        <taxon>Eukaryota</taxon>
        <taxon>Metazoa</taxon>
        <taxon>Ecdysozoa</taxon>
        <taxon>Arthropoda</taxon>
        <taxon>Hexapoda</taxon>
        <taxon>Insecta</taxon>
        <taxon>Pterygota</taxon>
        <taxon>Neoptera</taxon>
        <taxon>Endopterygota</taxon>
        <taxon>Lepidoptera</taxon>
        <taxon>Glossata</taxon>
        <taxon>Ditrysia</taxon>
        <taxon>Noctuoidea</taxon>
        <taxon>Noctuidae</taxon>
        <taxon>Heliothinae</taxon>
        <taxon>Helicoverpa</taxon>
    </lineage>
</organism>
<name>A0A2W1BRK1_HELAM</name>
<keyword evidence="1" id="KW-0472">Membrane</keyword>
<gene>
    <name evidence="2" type="primary">HaOG206498</name>
    <name evidence="2" type="ORF">B5X24_HaOG206498</name>
</gene>
<keyword evidence="1" id="KW-0812">Transmembrane</keyword>
<reference evidence="2 3" key="1">
    <citation type="journal article" date="2017" name="BMC Biol.">
        <title>Genomic innovations, transcriptional plasticity and gene loss underlying the evolution and divergence of two highly polyphagous and invasive Helicoverpa pest species.</title>
        <authorList>
            <person name="Pearce S.L."/>
            <person name="Clarke D.F."/>
            <person name="East P.D."/>
            <person name="Elfekih S."/>
            <person name="Gordon K.H."/>
            <person name="Jermiin L.S."/>
            <person name="McGaughran A."/>
            <person name="Oakeshott J.G."/>
            <person name="Papanikolaou A."/>
            <person name="Perera O.P."/>
            <person name="Rane R.V."/>
            <person name="Richards S."/>
            <person name="Tay W.T."/>
            <person name="Walsh T.K."/>
            <person name="Anderson A."/>
            <person name="Anderson C.J."/>
            <person name="Asgari S."/>
            <person name="Board P.G."/>
            <person name="Bretschneider A."/>
            <person name="Campbell P.M."/>
            <person name="Chertemps T."/>
            <person name="Christeller J.T."/>
            <person name="Coppin C.W."/>
            <person name="Downes S.J."/>
            <person name="Duan G."/>
            <person name="Farnsworth C.A."/>
            <person name="Good R.T."/>
            <person name="Han L.B."/>
            <person name="Han Y.C."/>
            <person name="Hatje K."/>
            <person name="Horne I."/>
            <person name="Huang Y.P."/>
            <person name="Hughes D.S."/>
            <person name="Jacquin-Joly E."/>
            <person name="James W."/>
            <person name="Jhangiani S."/>
            <person name="Kollmar M."/>
            <person name="Kuwar S.S."/>
            <person name="Li S."/>
            <person name="Liu N.Y."/>
            <person name="Maibeche M.T."/>
            <person name="Miller J.R."/>
            <person name="Montagne N."/>
            <person name="Perry T."/>
            <person name="Qu J."/>
            <person name="Song S.V."/>
            <person name="Sutton G.G."/>
            <person name="Vogel H."/>
            <person name="Walenz B.P."/>
            <person name="Xu W."/>
            <person name="Zhang H.J."/>
            <person name="Zou Z."/>
            <person name="Batterham P."/>
            <person name="Edwards O.R."/>
            <person name="Feyereisen R."/>
            <person name="Gibbs R.A."/>
            <person name="Heckel D.G."/>
            <person name="McGrath A."/>
            <person name="Robin C."/>
            <person name="Scherer S.E."/>
            <person name="Worley K.C."/>
            <person name="Wu Y.D."/>
        </authorList>
    </citation>
    <scope>NUCLEOTIDE SEQUENCE [LARGE SCALE GENOMIC DNA]</scope>
    <source>
        <strain evidence="2">Harm_GR_Male_#8</strain>
        <tissue evidence="2">Whole organism</tissue>
    </source>
</reference>
<sequence length="122" mass="13926">MHQRLLRLIGANHRETVSVVEENTENIINGGNITETATEQDILQITDFEGIMDPREDQSVSEKRGGFQTILLVVLILVFFKVCICLCYGTYKLIKKIRNCCKRKEDPGPNNRTVIHTTVESY</sequence>
<accession>A0A2W1BRK1</accession>
<feature type="transmembrane region" description="Helical" evidence="1">
    <location>
        <begin position="70"/>
        <end position="94"/>
    </location>
</feature>
<keyword evidence="3" id="KW-1185">Reference proteome</keyword>
<keyword evidence="1" id="KW-1133">Transmembrane helix</keyword>
<proteinExistence type="predicted"/>
<protein>
    <submittedName>
        <fullName evidence="2">Uncharacterized protein</fullName>
    </submittedName>
</protein>
<evidence type="ECO:0000313" key="3">
    <source>
        <dbReference type="Proteomes" id="UP000249218"/>
    </source>
</evidence>